<proteinExistence type="predicted"/>
<dbReference type="Proteomes" id="UP000616885">
    <property type="component" value="Unassembled WGS sequence"/>
</dbReference>
<protein>
    <submittedName>
        <fullName evidence="2">Uncharacterized protein</fullName>
    </submittedName>
</protein>
<evidence type="ECO:0000313" key="3">
    <source>
        <dbReference type="Proteomes" id="UP000616885"/>
    </source>
</evidence>
<feature type="chain" id="PRO_5035003379" evidence="1">
    <location>
        <begin position="45"/>
        <end position="145"/>
    </location>
</feature>
<evidence type="ECO:0000313" key="2">
    <source>
        <dbReference type="EMBL" id="KAF9746333.1"/>
    </source>
</evidence>
<gene>
    <name evidence="2" type="ORF">IM811_003238</name>
</gene>
<organism evidence="2 3">
    <name type="scientific">Bionectria ochroleuca</name>
    <name type="common">Gliocladium roseum</name>
    <dbReference type="NCBI Taxonomy" id="29856"/>
    <lineage>
        <taxon>Eukaryota</taxon>
        <taxon>Fungi</taxon>
        <taxon>Dikarya</taxon>
        <taxon>Ascomycota</taxon>
        <taxon>Pezizomycotina</taxon>
        <taxon>Sordariomycetes</taxon>
        <taxon>Hypocreomycetidae</taxon>
        <taxon>Hypocreales</taxon>
        <taxon>Bionectriaceae</taxon>
        <taxon>Clonostachys</taxon>
    </lineage>
</organism>
<dbReference type="EMBL" id="JADCTT010000011">
    <property type="protein sequence ID" value="KAF9746333.1"/>
    <property type="molecule type" value="Genomic_DNA"/>
</dbReference>
<comment type="caution">
    <text evidence="2">The sequence shown here is derived from an EMBL/GenBank/DDBJ whole genome shotgun (WGS) entry which is preliminary data.</text>
</comment>
<feature type="signal peptide" evidence="1">
    <location>
        <begin position="1"/>
        <end position="44"/>
    </location>
</feature>
<keyword evidence="1" id="KW-0732">Signal</keyword>
<dbReference type="AlphaFoldDB" id="A0A8H7N3R8"/>
<sequence>MVCIREPITVSDHVMIGWGSNKNNNNNNNKWLAALLLLPRLTTAADYCNTACFCNFPVSPVPITVPSGRHSKRQTVAAQLTSLIFMQVPVCCYPCPIKRPETNRFSVLSFHLVSYLLLITIHASRRSRLLLPLVLRKHRTQRLLP</sequence>
<accession>A0A8H7N3R8</accession>
<reference evidence="2" key="1">
    <citation type="submission" date="2020-10" db="EMBL/GenBank/DDBJ databases">
        <title>High-Quality Genome Resource of Clonostachys rosea strain S41 by Oxford Nanopore Long-Read Sequencing.</title>
        <authorList>
            <person name="Wang H."/>
        </authorList>
    </citation>
    <scope>NUCLEOTIDE SEQUENCE</scope>
    <source>
        <strain evidence="2">S41</strain>
    </source>
</reference>
<evidence type="ECO:0000256" key="1">
    <source>
        <dbReference type="SAM" id="SignalP"/>
    </source>
</evidence>
<name>A0A8H7N3R8_BIOOC</name>